<dbReference type="Proteomes" id="UP000774570">
    <property type="component" value="Unassembled WGS sequence"/>
</dbReference>
<keyword evidence="6 8" id="KW-1133">Transmembrane helix</keyword>
<feature type="domain" description="Major facilitator superfamily (MFS) profile" evidence="9">
    <location>
        <begin position="20"/>
        <end position="480"/>
    </location>
</feature>
<dbReference type="Gene3D" id="1.20.1720.10">
    <property type="entry name" value="Multidrug resistance protein D"/>
    <property type="match status" value="1"/>
</dbReference>
<reference evidence="10 11" key="1">
    <citation type="submission" date="2021-07" db="EMBL/GenBank/DDBJ databases">
        <title>Actinomadura sp. PM05-2 isolated from lichen.</title>
        <authorList>
            <person name="Somphong A."/>
            <person name="Phongsopitanun W."/>
            <person name="Tanasupawat S."/>
            <person name="Peongsungnone V."/>
        </authorList>
    </citation>
    <scope>NUCLEOTIDE SEQUENCE [LARGE SCALE GENOMIC DNA]</scope>
    <source>
        <strain evidence="10 11">PM05-2</strain>
    </source>
</reference>
<dbReference type="InterPro" id="IPR020846">
    <property type="entry name" value="MFS_dom"/>
</dbReference>
<comment type="caution">
    <text evidence="10">The sequence shown here is derived from an EMBL/GenBank/DDBJ whole genome shotgun (WGS) entry which is preliminary data.</text>
</comment>
<name>A0ABS7FN37_9ACTN</name>
<dbReference type="EMBL" id="JAIBOA010000003">
    <property type="protein sequence ID" value="MBW8481799.1"/>
    <property type="molecule type" value="Genomic_DNA"/>
</dbReference>
<comment type="similarity">
    <text evidence="2">Belongs to the major facilitator superfamily. EmrB family.</text>
</comment>
<feature type="transmembrane region" description="Helical" evidence="8">
    <location>
        <begin position="457"/>
        <end position="476"/>
    </location>
</feature>
<dbReference type="SUPFAM" id="SSF103473">
    <property type="entry name" value="MFS general substrate transporter"/>
    <property type="match status" value="1"/>
</dbReference>
<dbReference type="PRINTS" id="PR01036">
    <property type="entry name" value="TCRTETB"/>
</dbReference>
<gene>
    <name evidence="10" type="ORF">K1Y72_05410</name>
</gene>
<keyword evidence="7 8" id="KW-0472">Membrane</keyword>
<dbReference type="NCBIfam" id="TIGR00711">
    <property type="entry name" value="efflux_EmrB"/>
    <property type="match status" value="1"/>
</dbReference>
<feature type="transmembrane region" description="Helical" evidence="8">
    <location>
        <begin position="144"/>
        <end position="163"/>
    </location>
</feature>
<evidence type="ECO:0000256" key="3">
    <source>
        <dbReference type="ARBA" id="ARBA00022448"/>
    </source>
</evidence>
<evidence type="ECO:0000313" key="11">
    <source>
        <dbReference type="Proteomes" id="UP000774570"/>
    </source>
</evidence>
<dbReference type="InterPro" id="IPR004638">
    <property type="entry name" value="EmrB-like"/>
</dbReference>
<keyword evidence="11" id="KW-1185">Reference proteome</keyword>
<keyword evidence="4" id="KW-1003">Cell membrane</keyword>
<feature type="transmembrane region" description="Helical" evidence="8">
    <location>
        <begin position="20"/>
        <end position="43"/>
    </location>
</feature>
<evidence type="ECO:0000256" key="6">
    <source>
        <dbReference type="ARBA" id="ARBA00022989"/>
    </source>
</evidence>
<dbReference type="Gene3D" id="1.20.1250.20">
    <property type="entry name" value="MFS general substrate transporter like domains"/>
    <property type="match status" value="1"/>
</dbReference>
<proteinExistence type="inferred from homology"/>
<organism evidence="10 11">
    <name type="scientific">Actinomadura parmotrematis</name>
    <dbReference type="NCBI Taxonomy" id="2864039"/>
    <lineage>
        <taxon>Bacteria</taxon>
        <taxon>Bacillati</taxon>
        <taxon>Actinomycetota</taxon>
        <taxon>Actinomycetes</taxon>
        <taxon>Streptosporangiales</taxon>
        <taxon>Thermomonosporaceae</taxon>
        <taxon>Actinomadura</taxon>
    </lineage>
</organism>
<dbReference type="InterPro" id="IPR036259">
    <property type="entry name" value="MFS_trans_sf"/>
</dbReference>
<keyword evidence="5 8" id="KW-0812">Transmembrane</keyword>
<dbReference type="PANTHER" id="PTHR42718:SF9">
    <property type="entry name" value="MAJOR FACILITATOR SUPERFAMILY MULTIDRUG TRANSPORTER MFSC"/>
    <property type="match status" value="1"/>
</dbReference>
<comment type="subcellular location">
    <subcellularLocation>
        <location evidence="1">Cell membrane</location>
        <topology evidence="1">Multi-pass membrane protein</topology>
    </subcellularLocation>
</comment>
<dbReference type="Pfam" id="PF07690">
    <property type="entry name" value="MFS_1"/>
    <property type="match status" value="1"/>
</dbReference>
<feature type="transmembrane region" description="Helical" evidence="8">
    <location>
        <begin position="413"/>
        <end position="437"/>
    </location>
</feature>
<evidence type="ECO:0000256" key="5">
    <source>
        <dbReference type="ARBA" id="ARBA00022692"/>
    </source>
</evidence>
<evidence type="ECO:0000256" key="7">
    <source>
        <dbReference type="ARBA" id="ARBA00023136"/>
    </source>
</evidence>
<dbReference type="InterPro" id="IPR011701">
    <property type="entry name" value="MFS"/>
</dbReference>
<feature type="transmembrane region" description="Helical" evidence="8">
    <location>
        <begin position="169"/>
        <end position="189"/>
    </location>
</feature>
<feature type="transmembrane region" description="Helical" evidence="8">
    <location>
        <begin position="86"/>
        <end position="105"/>
    </location>
</feature>
<dbReference type="PROSITE" id="PS50850">
    <property type="entry name" value="MFS"/>
    <property type="match status" value="1"/>
</dbReference>
<feature type="transmembrane region" description="Helical" evidence="8">
    <location>
        <begin position="55"/>
        <end position="79"/>
    </location>
</feature>
<feature type="transmembrane region" description="Helical" evidence="8">
    <location>
        <begin position="111"/>
        <end position="132"/>
    </location>
</feature>
<feature type="transmembrane region" description="Helical" evidence="8">
    <location>
        <begin position="305"/>
        <end position="326"/>
    </location>
</feature>
<evidence type="ECO:0000256" key="2">
    <source>
        <dbReference type="ARBA" id="ARBA00008537"/>
    </source>
</evidence>
<evidence type="ECO:0000256" key="8">
    <source>
        <dbReference type="SAM" id="Phobius"/>
    </source>
</evidence>
<protein>
    <submittedName>
        <fullName evidence="10">DHA2 family efflux MFS transporter permease subunit</fullName>
    </submittedName>
</protein>
<feature type="transmembrane region" description="Helical" evidence="8">
    <location>
        <begin position="338"/>
        <end position="359"/>
    </location>
</feature>
<feature type="transmembrane region" description="Helical" evidence="8">
    <location>
        <begin position="365"/>
        <end position="392"/>
    </location>
</feature>
<feature type="transmembrane region" description="Helical" evidence="8">
    <location>
        <begin position="233"/>
        <end position="254"/>
    </location>
</feature>
<keyword evidence="3" id="KW-0813">Transport</keyword>
<accession>A0ABS7FN37</accession>
<evidence type="ECO:0000256" key="4">
    <source>
        <dbReference type="ARBA" id="ARBA00022475"/>
    </source>
</evidence>
<dbReference type="PANTHER" id="PTHR42718">
    <property type="entry name" value="MAJOR FACILITATOR SUPERFAMILY MULTIDRUG TRANSPORTER MFSC"/>
    <property type="match status" value="1"/>
</dbReference>
<feature type="transmembrane region" description="Helical" evidence="8">
    <location>
        <begin position="210"/>
        <end position="227"/>
    </location>
</feature>
<sequence length="480" mass="48557">MTVVTATAPAGRALPKDTTVALVLVLGSIMVSLDMTVVNVALNGLSREFDTSLTAIGWTVTGYTLALAAVVPASAWAAGRFGAKRLYLAAIALFTAGSVLAGLAWDVPSLVLFRAVQGLGGGLVMPTGMTILVRAAGPDRLGRLMGTLGLAILVGPLAGPALGGRLLDAVSWRALFLINLPIGLAVLLIGGRILPADGPAERRPLDRGGLLLLPPGLVLLVYGVTTGGERGGFTAPGALVPLLAGAVLVAAFAVRRVPHPLIDVRLFRERGFAAAAATLALFSAGYFGTMLFAPLYLQLVRGESATVAGLVGIPAALASGTAMQVAGRVADKVPPGRLVPAAVATALAGYALFTVQLTADASYWGLWAAMLLMGAGGGATMMPAMTAAARAVPREQAAAASTAVNLLNTTMNAVGTAVASVVLTALLPVAGGLQGLHRLPPGARDAIAPDLAAAFRHSYVLALVLMALALVPALLLPRRT</sequence>
<dbReference type="RefSeq" id="WP_220163811.1">
    <property type="nucleotide sequence ID" value="NZ_JAIBOA010000003.1"/>
</dbReference>
<feature type="transmembrane region" description="Helical" evidence="8">
    <location>
        <begin position="275"/>
        <end position="299"/>
    </location>
</feature>
<evidence type="ECO:0000256" key="1">
    <source>
        <dbReference type="ARBA" id="ARBA00004651"/>
    </source>
</evidence>
<evidence type="ECO:0000313" key="10">
    <source>
        <dbReference type="EMBL" id="MBW8481799.1"/>
    </source>
</evidence>
<evidence type="ECO:0000259" key="9">
    <source>
        <dbReference type="PROSITE" id="PS50850"/>
    </source>
</evidence>